<dbReference type="EMBL" id="BAAAZG010000022">
    <property type="protein sequence ID" value="GAA4076404.1"/>
    <property type="molecule type" value="Genomic_DNA"/>
</dbReference>
<evidence type="ECO:0000313" key="3">
    <source>
        <dbReference type="Proteomes" id="UP001500683"/>
    </source>
</evidence>
<accession>A0ABP7VX26</accession>
<evidence type="ECO:0000256" key="1">
    <source>
        <dbReference type="SAM" id="MobiDB-lite"/>
    </source>
</evidence>
<comment type="caution">
    <text evidence="2">The sequence shown here is derived from an EMBL/GenBank/DDBJ whole genome shotgun (WGS) entry which is preliminary data.</text>
</comment>
<reference evidence="3" key="1">
    <citation type="journal article" date="2019" name="Int. J. Syst. Evol. Microbiol.">
        <title>The Global Catalogue of Microorganisms (GCM) 10K type strain sequencing project: providing services to taxonomists for standard genome sequencing and annotation.</title>
        <authorList>
            <consortium name="The Broad Institute Genomics Platform"/>
            <consortium name="The Broad Institute Genome Sequencing Center for Infectious Disease"/>
            <person name="Wu L."/>
            <person name="Ma J."/>
        </authorList>
    </citation>
    <scope>NUCLEOTIDE SEQUENCE [LARGE SCALE GENOMIC DNA]</scope>
    <source>
        <strain evidence="3">JCM 16702</strain>
    </source>
</reference>
<dbReference type="Proteomes" id="UP001500683">
    <property type="component" value="Unassembled WGS sequence"/>
</dbReference>
<feature type="region of interest" description="Disordered" evidence="1">
    <location>
        <begin position="105"/>
        <end position="135"/>
    </location>
</feature>
<feature type="compositionally biased region" description="Basic and acidic residues" evidence="1">
    <location>
        <begin position="126"/>
        <end position="135"/>
    </location>
</feature>
<evidence type="ECO:0000313" key="2">
    <source>
        <dbReference type="EMBL" id="GAA4076404.1"/>
    </source>
</evidence>
<organism evidence="2 3">
    <name type="scientific">Actinomadura miaoliensis</name>
    <dbReference type="NCBI Taxonomy" id="430685"/>
    <lineage>
        <taxon>Bacteria</taxon>
        <taxon>Bacillati</taxon>
        <taxon>Actinomycetota</taxon>
        <taxon>Actinomycetes</taxon>
        <taxon>Streptosporangiales</taxon>
        <taxon>Thermomonosporaceae</taxon>
        <taxon>Actinomadura</taxon>
    </lineage>
</organism>
<sequence>MDELDGYDLDGETAHLGYISACHDALPREVWRGIAETDGAWPREARIESFTDEGGLVFMWEETVGWSFQRSDAWGLVLAGGYFGGEVMPSPTRFAGLALRIIDGEDVNQPPPGSGYRSPDDQDSAFEEHLAAYTP</sequence>
<gene>
    <name evidence="2" type="ORF">GCM10022214_37170</name>
</gene>
<proteinExistence type="predicted"/>
<keyword evidence="3" id="KW-1185">Reference proteome</keyword>
<name>A0ABP7VX26_9ACTN</name>
<protein>
    <submittedName>
        <fullName evidence="2">Uncharacterized protein</fullName>
    </submittedName>
</protein>